<dbReference type="PIRSF" id="PIRSF002811">
    <property type="entry name" value="DnaG"/>
    <property type="match status" value="1"/>
</dbReference>
<dbReference type="SUPFAM" id="SSF56731">
    <property type="entry name" value="DNA primase core"/>
    <property type="match status" value="1"/>
</dbReference>
<evidence type="ECO:0000256" key="3">
    <source>
        <dbReference type="ARBA" id="ARBA00022679"/>
    </source>
</evidence>
<dbReference type="InterPro" id="IPR006295">
    <property type="entry name" value="DNA_primase_DnaG"/>
</dbReference>
<keyword evidence="17" id="KW-1185">Reference proteome</keyword>
<feature type="zinc finger region" description="CHC2-type" evidence="12 14">
    <location>
        <begin position="39"/>
        <end position="63"/>
    </location>
</feature>
<evidence type="ECO:0000256" key="14">
    <source>
        <dbReference type="PIRSR" id="PIRSR002811-1"/>
    </source>
</evidence>
<comment type="cofactor">
    <cofactor evidence="12 13 14">
        <name>Zn(2+)</name>
        <dbReference type="ChEBI" id="CHEBI:29105"/>
    </cofactor>
    <text evidence="12 13 14">Binds 1 zinc ion per monomer.</text>
</comment>
<comment type="caution">
    <text evidence="16">The sequence shown here is derived from an EMBL/GenBank/DDBJ whole genome shotgun (WGS) entry which is preliminary data.</text>
</comment>
<dbReference type="PROSITE" id="PS50880">
    <property type="entry name" value="TOPRIM"/>
    <property type="match status" value="1"/>
</dbReference>
<dbReference type="GO" id="GO:0003677">
    <property type="term" value="F:DNA binding"/>
    <property type="evidence" value="ECO:0007669"/>
    <property type="project" value="UniProtKB-KW"/>
</dbReference>
<dbReference type="GO" id="GO:0008270">
    <property type="term" value="F:zinc ion binding"/>
    <property type="evidence" value="ECO:0007669"/>
    <property type="project" value="UniProtKB-UniRule"/>
</dbReference>
<evidence type="ECO:0000256" key="7">
    <source>
        <dbReference type="ARBA" id="ARBA00022771"/>
    </source>
</evidence>
<dbReference type="RefSeq" id="WP_107029824.1">
    <property type="nucleotide sequence ID" value="NZ_PYLQ01000008.1"/>
</dbReference>
<dbReference type="InterPro" id="IPR006171">
    <property type="entry name" value="TOPRIM_dom"/>
</dbReference>
<dbReference type="InterPro" id="IPR030846">
    <property type="entry name" value="DnaG_bac"/>
</dbReference>
<dbReference type="EC" id="2.7.7.101" evidence="12"/>
<sequence length="583" mass="68185">MPRLSNEKINEIRQSVDIVDVIGNYLPLERRGRNYLARCPFHNDDHPSMSVSPEKQIYRCFVCSHGGNVFTFLQDYLKISFMEAVKMVAQMGNVDLGDFTFYEEKPHVNQELEPYYLMHEEANRIYKHYLTTKLALEANSYLSQRHLSKDIIDYFEIGYAPEQNILLKAFEKSGFSRMQAYESGLVIESEVGYDRYSNRIMFPLHNSEGRVVGFSGRIYQKNQKESKYMNSPESKIFIKGETLYNYHRIKNDVRNEGKVIILEGFMDVIALYKAGIKNTVAIMGTALTSQHLKMLKRLSNDIVLCLDGDQAGKNAMIKCVDALNNEGFHTSIVVIPDAMDPDEFLEAKGKDELIALFKNPISAVDFKLNYYYERINVDNYEDRKNYLESMVKVIMQLDDIVDQDYYIGQLEKKSGFSKETIHHLMSQQTLVKKPIPFRPVTYDHVSRLIDKYQKAERDLLYYMMQDKKYAMEYEAKAGYMYDKVNRLIASYIIDYYRQYVILEVADLINMIDDQDIVKRILEISSLHLPQLESNQAIDDYIKIIQEKLKIERIKQLEQELSQTYDPRQQAKILQEIIESKDKE</sequence>
<evidence type="ECO:0000256" key="4">
    <source>
        <dbReference type="ARBA" id="ARBA00022695"/>
    </source>
</evidence>
<dbReference type="InterPro" id="IPR016136">
    <property type="entry name" value="DNA_helicase_N/primase_C"/>
</dbReference>
<dbReference type="Gene3D" id="3.40.1360.10">
    <property type="match status" value="1"/>
</dbReference>
<evidence type="ECO:0000313" key="16">
    <source>
        <dbReference type="EMBL" id="PST41140.1"/>
    </source>
</evidence>
<name>A0A2T3G0S8_9FIRM</name>
<dbReference type="Pfam" id="PF01807">
    <property type="entry name" value="Zn_ribbon_DnaG"/>
    <property type="match status" value="1"/>
</dbReference>
<dbReference type="InterPro" id="IPR036977">
    <property type="entry name" value="DNA_primase_Znf_CHC2"/>
</dbReference>
<dbReference type="FunFam" id="3.90.580.10:FF:000001">
    <property type="entry name" value="DNA primase"/>
    <property type="match status" value="1"/>
</dbReference>
<dbReference type="Gene3D" id="3.90.580.10">
    <property type="entry name" value="Zinc finger, CHC2-type domain"/>
    <property type="match status" value="1"/>
</dbReference>
<dbReference type="EMBL" id="PYLQ01000008">
    <property type="protein sequence ID" value="PST41140.1"/>
    <property type="molecule type" value="Genomic_DNA"/>
</dbReference>
<reference evidence="16 17" key="1">
    <citation type="journal article" date="2019" name="Int. J. Syst. Evol. Microbiol.">
        <title>Faecalibacillus intestinalis gen. nov., sp. nov. and Faecalibacillus faecis sp. nov., isolated from human faeces.</title>
        <authorList>
            <person name="Seo B."/>
            <person name="Jeon K."/>
            <person name="Baek I."/>
            <person name="Lee Y.M."/>
            <person name="Baek K."/>
            <person name="Ko G."/>
        </authorList>
    </citation>
    <scope>NUCLEOTIDE SEQUENCE [LARGE SCALE GENOMIC DNA]</scope>
    <source>
        <strain evidence="16 17">SNUG30099</strain>
    </source>
</reference>
<dbReference type="AlphaFoldDB" id="A0A2T3G0S8"/>
<keyword evidence="8 12" id="KW-0862">Zinc</keyword>
<keyword evidence="2 12" id="KW-0639">Primosome</keyword>
<dbReference type="NCBIfam" id="TIGR01391">
    <property type="entry name" value="dnaG"/>
    <property type="match status" value="1"/>
</dbReference>
<evidence type="ECO:0000256" key="13">
    <source>
        <dbReference type="PIRNR" id="PIRNR002811"/>
    </source>
</evidence>
<dbReference type="GO" id="GO:0000428">
    <property type="term" value="C:DNA-directed RNA polymerase complex"/>
    <property type="evidence" value="ECO:0007669"/>
    <property type="project" value="UniProtKB-KW"/>
</dbReference>
<dbReference type="GO" id="GO:0003899">
    <property type="term" value="F:DNA-directed RNA polymerase activity"/>
    <property type="evidence" value="ECO:0007669"/>
    <property type="project" value="UniProtKB-UniRule"/>
</dbReference>
<dbReference type="HAMAP" id="MF_00974">
    <property type="entry name" value="DNA_primase_DnaG"/>
    <property type="match status" value="1"/>
</dbReference>
<keyword evidence="11 12" id="KW-0804">Transcription</keyword>
<dbReference type="SMART" id="SM00400">
    <property type="entry name" value="ZnF_CHCC"/>
    <property type="match status" value="1"/>
</dbReference>
<evidence type="ECO:0000256" key="9">
    <source>
        <dbReference type="ARBA" id="ARBA00022842"/>
    </source>
</evidence>
<dbReference type="PANTHER" id="PTHR30313">
    <property type="entry name" value="DNA PRIMASE"/>
    <property type="match status" value="1"/>
</dbReference>
<evidence type="ECO:0000256" key="12">
    <source>
        <dbReference type="HAMAP-Rule" id="MF_00974"/>
    </source>
</evidence>
<dbReference type="CDD" id="cd03364">
    <property type="entry name" value="TOPRIM_DnaG_primases"/>
    <property type="match status" value="1"/>
</dbReference>
<comment type="domain">
    <text evidence="12">Contains an N-terminal zinc-binding domain, a central core domain that contains the primase activity, and a C-terminal DnaB-binding domain.</text>
</comment>
<dbReference type="Proteomes" id="UP000240974">
    <property type="component" value="Unassembled WGS sequence"/>
</dbReference>
<comment type="catalytic activity">
    <reaction evidence="12">
        <text>ssDNA + n NTP = ssDNA/pppN(pN)n-1 hybrid + (n-1) diphosphate.</text>
        <dbReference type="EC" id="2.7.7.101"/>
    </reaction>
</comment>
<evidence type="ECO:0000313" key="17">
    <source>
        <dbReference type="Proteomes" id="UP000240974"/>
    </source>
</evidence>
<dbReference type="PANTHER" id="PTHR30313:SF2">
    <property type="entry name" value="DNA PRIMASE"/>
    <property type="match status" value="1"/>
</dbReference>
<dbReference type="SUPFAM" id="SSF57783">
    <property type="entry name" value="Zinc beta-ribbon"/>
    <property type="match status" value="1"/>
</dbReference>
<dbReference type="InterPro" id="IPR002694">
    <property type="entry name" value="Znf_CHC2"/>
</dbReference>
<evidence type="ECO:0000256" key="2">
    <source>
        <dbReference type="ARBA" id="ARBA00022515"/>
    </source>
</evidence>
<dbReference type="SMART" id="SM00493">
    <property type="entry name" value="TOPRIM"/>
    <property type="match status" value="1"/>
</dbReference>
<organism evidence="16 17">
    <name type="scientific">Faecalibacillus intestinalis</name>
    <dbReference type="NCBI Taxonomy" id="1982626"/>
    <lineage>
        <taxon>Bacteria</taxon>
        <taxon>Bacillati</taxon>
        <taxon>Bacillota</taxon>
        <taxon>Erysipelotrichia</taxon>
        <taxon>Erysipelotrichales</taxon>
        <taxon>Coprobacillaceae</taxon>
        <taxon>Faecalibacillus</taxon>
    </lineage>
</organism>
<keyword evidence="7 12" id="KW-0863">Zinc-finger</keyword>
<proteinExistence type="inferred from homology"/>
<keyword evidence="4 12" id="KW-0548">Nucleotidyltransferase</keyword>
<dbReference type="GO" id="GO:1990077">
    <property type="term" value="C:primosome complex"/>
    <property type="evidence" value="ECO:0007669"/>
    <property type="project" value="UniProtKB-KW"/>
</dbReference>
<dbReference type="Pfam" id="PF10410">
    <property type="entry name" value="DnaB_bind"/>
    <property type="match status" value="1"/>
</dbReference>
<comment type="function">
    <text evidence="12 13">RNA polymerase that catalyzes the synthesis of short RNA molecules used as primers for DNA polymerase during DNA replication.</text>
</comment>
<keyword evidence="1 12" id="KW-0240">DNA-directed RNA polymerase</keyword>
<keyword evidence="9" id="KW-0460">Magnesium</keyword>
<dbReference type="GO" id="GO:0005737">
    <property type="term" value="C:cytoplasm"/>
    <property type="evidence" value="ECO:0007669"/>
    <property type="project" value="TreeGrafter"/>
</dbReference>
<comment type="similarity">
    <text evidence="12 13">Belongs to the DnaG primase family.</text>
</comment>
<keyword evidence="10 12" id="KW-0238">DNA-binding</keyword>
<evidence type="ECO:0000259" key="15">
    <source>
        <dbReference type="PROSITE" id="PS50880"/>
    </source>
</evidence>
<accession>A0A2T3G0S8</accession>
<evidence type="ECO:0000256" key="8">
    <source>
        <dbReference type="ARBA" id="ARBA00022833"/>
    </source>
</evidence>
<feature type="domain" description="Toprim" evidence="15">
    <location>
        <begin position="257"/>
        <end position="338"/>
    </location>
</feature>
<dbReference type="GO" id="GO:0006269">
    <property type="term" value="P:DNA replication, synthesis of primer"/>
    <property type="evidence" value="ECO:0007669"/>
    <property type="project" value="UniProtKB-UniRule"/>
</dbReference>
<dbReference type="InterPro" id="IPR013264">
    <property type="entry name" value="DNAG_N"/>
</dbReference>
<dbReference type="Gene3D" id="3.90.980.10">
    <property type="entry name" value="DNA primase, catalytic core, N-terminal domain"/>
    <property type="match status" value="1"/>
</dbReference>
<evidence type="ECO:0000256" key="11">
    <source>
        <dbReference type="ARBA" id="ARBA00023163"/>
    </source>
</evidence>
<keyword evidence="6 12" id="KW-0479">Metal-binding</keyword>
<evidence type="ECO:0000256" key="5">
    <source>
        <dbReference type="ARBA" id="ARBA00022705"/>
    </source>
</evidence>
<protein>
    <recommendedName>
        <fullName evidence="12 13">DNA primase</fullName>
        <ecNumber evidence="12">2.7.7.101</ecNumber>
    </recommendedName>
</protein>
<gene>
    <name evidence="12 16" type="primary">dnaG</name>
    <name evidence="16" type="ORF">C7U54_07170</name>
</gene>
<evidence type="ECO:0000256" key="1">
    <source>
        <dbReference type="ARBA" id="ARBA00022478"/>
    </source>
</evidence>
<dbReference type="InterPro" id="IPR019475">
    <property type="entry name" value="DNA_primase_DnaB-bd"/>
</dbReference>
<dbReference type="InterPro" id="IPR034151">
    <property type="entry name" value="TOPRIM_DnaG_bac"/>
</dbReference>
<comment type="subunit">
    <text evidence="12">Monomer. Interacts with DnaB.</text>
</comment>
<dbReference type="Gene3D" id="1.10.860.10">
    <property type="entry name" value="DNAb Helicase, Chain A"/>
    <property type="match status" value="1"/>
</dbReference>
<dbReference type="InterPro" id="IPR037068">
    <property type="entry name" value="DNA_primase_core_N_sf"/>
</dbReference>
<keyword evidence="5 12" id="KW-0235">DNA replication</keyword>
<keyword evidence="3 12" id="KW-0808">Transferase</keyword>
<evidence type="ECO:0000256" key="10">
    <source>
        <dbReference type="ARBA" id="ARBA00023125"/>
    </source>
</evidence>
<evidence type="ECO:0000256" key="6">
    <source>
        <dbReference type="ARBA" id="ARBA00022723"/>
    </source>
</evidence>
<dbReference type="Pfam" id="PF08275">
    <property type="entry name" value="DNAG_N"/>
    <property type="match status" value="1"/>
</dbReference>
<dbReference type="Pfam" id="PF13155">
    <property type="entry name" value="Toprim_2"/>
    <property type="match status" value="1"/>
</dbReference>
<dbReference type="InterPro" id="IPR050219">
    <property type="entry name" value="DnaG_primase"/>
</dbReference>